<comment type="caution">
    <text evidence="1">The sequence shown here is derived from an EMBL/GenBank/DDBJ whole genome shotgun (WGS) entry which is preliminary data.</text>
</comment>
<protein>
    <submittedName>
        <fullName evidence="1">Uncharacterized protein</fullName>
    </submittedName>
</protein>
<evidence type="ECO:0000313" key="2">
    <source>
        <dbReference type="Proteomes" id="UP000748531"/>
    </source>
</evidence>
<organism evidence="1 2">
    <name type="scientific">Paragonimus heterotremus</name>
    <dbReference type="NCBI Taxonomy" id="100268"/>
    <lineage>
        <taxon>Eukaryota</taxon>
        <taxon>Metazoa</taxon>
        <taxon>Spiralia</taxon>
        <taxon>Lophotrochozoa</taxon>
        <taxon>Platyhelminthes</taxon>
        <taxon>Trematoda</taxon>
        <taxon>Digenea</taxon>
        <taxon>Plagiorchiida</taxon>
        <taxon>Troglotremata</taxon>
        <taxon>Troglotrematidae</taxon>
        <taxon>Paragonimus</taxon>
    </lineage>
</organism>
<evidence type="ECO:0000313" key="1">
    <source>
        <dbReference type="EMBL" id="KAF5395458.1"/>
    </source>
</evidence>
<sequence length="172" mass="19866">MVLVPTMTVTSPEVPAKRKPIPRRTLRPWERYVAMYRHRMIAKDLTFCFRQSHTRMNHQSMFLGVLRMYHPTLPRDPRTLMRTPRECPKRHIGPGSHVHFGLEKALLRHLSSPSYRHCTVAHIQSNIDGVSPFNASKTQVWPILGRMVFPLKTDPFIVGIYCVPSKPCSVAE</sequence>
<dbReference type="AlphaFoldDB" id="A0A8J4T092"/>
<dbReference type="OrthoDB" id="6286409at2759"/>
<accession>A0A8J4T092</accession>
<keyword evidence="2" id="KW-1185">Reference proteome</keyword>
<dbReference type="Proteomes" id="UP000748531">
    <property type="component" value="Unassembled WGS sequence"/>
</dbReference>
<gene>
    <name evidence="1" type="ORF">PHET_12083</name>
</gene>
<name>A0A8J4T092_9TREM</name>
<proteinExistence type="predicted"/>
<dbReference type="EMBL" id="LUCH01012901">
    <property type="protein sequence ID" value="KAF5395458.1"/>
    <property type="molecule type" value="Genomic_DNA"/>
</dbReference>
<reference evidence="1" key="1">
    <citation type="submission" date="2019-05" db="EMBL/GenBank/DDBJ databases">
        <title>Annotation for the trematode Paragonimus heterotremus.</title>
        <authorList>
            <person name="Choi Y.-J."/>
        </authorList>
    </citation>
    <scope>NUCLEOTIDE SEQUENCE</scope>
    <source>
        <strain evidence="1">LC</strain>
    </source>
</reference>